<name>A0ABV9NVX7_9BACI</name>
<dbReference type="EMBL" id="JBHSGK010000004">
    <property type="protein sequence ID" value="MFC4736119.1"/>
    <property type="molecule type" value="Genomic_DNA"/>
</dbReference>
<dbReference type="SUPFAM" id="SSF56235">
    <property type="entry name" value="N-terminal nucleophile aminohydrolases (Ntn hydrolases)"/>
    <property type="match status" value="1"/>
</dbReference>
<evidence type="ECO:0000256" key="2">
    <source>
        <dbReference type="ARBA" id="ARBA00022679"/>
    </source>
</evidence>
<evidence type="ECO:0000256" key="4">
    <source>
        <dbReference type="ARBA" id="ARBA00023145"/>
    </source>
</evidence>
<evidence type="ECO:0000313" key="7">
    <source>
        <dbReference type="EMBL" id="MFC4736119.1"/>
    </source>
</evidence>
<evidence type="ECO:0000256" key="6">
    <source>
        <dbReference type="SAM" id="Phobius"/>
    </source>
</evidence>
<feature type="transmembrane region" description="Helical" evidence="6">
    <location>
        <begin position="9"/>
        <end position="28"/>
    </location>
</feature>
<evidence type="ECO:0000256" key="3">
    <source>
        <dbReference type="ARBA" id="ARBA00022801"/>
    </source>
</evidence>
<dbReference type="Gene3D" id="1.10.246.130">
    <property type="match status" value="1"/>
</dbReference>
<dbReference type="Gene3D" id="3.60.20.40">
    <property type="match status" value="1"/>
</dbReference>
<keyword evidence="6" id="KW-0472">Membrane</keyword>
<organism evidence="7 8">
    <name type="scientific">Bacillus daqingensis</name>
    <dbReference type="NCBI Taxonomy" id="872396"/>
    <lineage>
        <taxon>Bacteria</taxon>
        <taxon>Bacillati</taxon>
        <taxon>Bacillota</taxon>
        <taxon>Bacilli</taxon>
        <taxon>Bacillales</taxon>
        <taxon>Bacillaceae</taxon>
        <taxon>Bacillus</taxon>
    </lineage>
</organism>
<dbReference type="PANTHER" id="PTHR43199">
    <property type="entry name" value="GLUTATHIONE HYDROLASE"/>
    <property type="match status" value="1"/>
</dbReference>
<evidence type="ECO:0000256" key="5">
    <source>
        <dbReference type="SAM" id="MobiDB-lite"/>
    </source>
</evidence>
<dbReference type="PRINTS" id="PR01210">
    <property type="entry name" value="GGTRANSPTASE"/>
</dbReference>
<sequence>MNYKPYLRWTYAAASVIFVGLVAWNLYFADEFDPFREPYSGAFQDRQTDSVEVSGSNETEEPNNEQNTSNTNHSEETQPSIGVYGVSSVHPLAADVGMEVMENGGNAVDAAVAISFMLNVVEPYGSGIGGGGLMLVHDPEEGILSYDYREAAAESIDVDMVENSEGTPRGIAVPGLVKGMEMIHENHSELSWEELLDPAIETAREGFDVGNVLNQTTGNAARRLNTLTPDEREIFFPGGQPFEVNSTLVQDELANTLETIQAEGADGFYTGEIAEAIVAEMERVIDNPDFGANNSSPFELSDLANYEAQENDPVSAEVGEQVVHGGASPSSGAVVVQALQMAERIAEESDVTLEELASEPEHAAAYTHMINEITRITYASRLDTLGDPAYTNVDNDQLTADSYIDTLVDNFSAEEIGETDTDLFDTPSETADARHTTHFVIVDSDGRMVSATHSLGEFYGSGIYTNGFFLNNQVDNFSFDEESPNYYEAGKRPRTFVAPMIFEEQGRPVLGMGSPGGRRIPAMVLQTIMRYQHGVNDDGESMSLQEAIEHPRFYNEDNVIYVEDTDFDPEAVQELQAMNYSVVEHTSPLFYGGIQGLGLTLDEDGNVSGMYGGGDPRRNGSWQIESAE</sequence>
<keyword evidence="3" id="KW-0378">Hydrolase</keyword>
<keyword evidence="6" id="KW-0812">Transmembrane</keyword>
<dbReference type="InterPro" id="IPR043137">
    <property type="entry name" value="GGT_ssub_C"/>
</dbReference>
<protein>
    <submittedName>
        <fullName evidence="7">Gamma-glutamyltransferase family protein</fullName>
    </submittedName>
</protein>
<keyword evidence="2" id="KW-0808">Transferase</keyword>
<evidence type="ECO:0000313" key="8">
    <source>
        <dbReference type="Proteomes" id="UP001595896"/>
    </source>
</evidence>
<feature type="region of interest" description="Disordered" evidence="5">
    <location>
        <begin position="40"/>
        <end position="79"/>
    </location>
</feature>
<dbReference type="RefSeq" id="WP_377908776.1">
    <property type="nucleotide sequence ID" value="NZ_JBHSGK010000004.1"/>
</dbReference>
<proteinExistence type="inferred from homology"/>
<dbReference type="Pfam" id="PF01019">
    <property type="entry name" value="G_glu_transpept"/>
    <property type="match status" value="1"/>
</dbReference>
<comment type="similarity">
    <text evidence="1">Belongs to the gamma-glutamyltransferase family.</text>
</comment>
<dbReference type="InterPro" id="IPR029055">
    <property type="entry name" value="Ntn_hydrolases_N"/>
</dbReference>
<dbReference type="PANTHER" id="PTHR43199:SF1">
    <property type="entry name" value="GLUTATHIONE HYDROLASE PROENZYME"/>
    <property type="match status" value="1"/>
</dbReference>
<feature type="region of interest" description="Disordered" evidence="5">
    <location>
        <begin position="608"/>
        <end position="628"/>
    </location>
</feature>
<keyword evidence="8" id="KW-1185">Reference proteome</keyword>
<comment type="caution">
    <text evidence="7">The sequence shown here is derived from an EMBL/GenBank/DDBJ whole genome shotgun (WGS) entry which is preliminary data.</text>
</comment>
<evidence type="ECO:0000256" key="1">
    <source>
        <dbReference type="ARBA" id="ARBA00009381"/>
    </source>
</evidence>
<accession>A0ABV9NVX7</accession>
<keyword evidence="6" id="KW-1133">Transmembrane helix</keyword>
<dbReference type="InterPro" id="IPR051792">
    <property type="entry name" value="GGT_bact"/>
</dbReference>
<gene>
    <name evidence="7" type="ORF">ACFO4L_05910</name>
</gene>
<dbReference type="InterPro" id="IPR043138">
    <property type="entry name" value="GGT_lsub"/>
</dbReference>
<dbReference type="Proteomes" id="UP001595896">
    <property type="component" value="Unassembled WGS sequence"/>
</dbReference>
<reference evidence="8" key="1">
    <citation type="journal article" date="2019" name="Int. J. Syst. Evol. Microbiol.">
        <title>The Global Catalogue of Microorganisms (GCM) 10K type strain sequencing project: providing services to taxonomists for standard genome sequencing and annotation.</title>
        <authorList>
            <consortium name="The Broad Institute Genomics Platform"/>
            <consortium name="The Broad Institute Genome Sequencing Center for Infectious Disease"/>
            <person name="Wu L."/>
            <person name="Ma J."/>
        </authorList>
    </citation>
    <scope>NUCLEOTIDE SEQUENCE [LARGE SCALE GENOMIC DNA]</scope>
    <source>
        <strain evidence="8">JCM 12165</strain>
    </source>
</reference>
<keyword evidence="4" id="KW-0865">Zymogen</keyword>